<dbReference type="EMBL" id="CP018839">
    <property type="protein sequence ID" value="APR05385.1"/>
    <property type="molecule type" value="Genomic_DNA"/>
</dbReference>
<dbReference type="InterPro" id="IPR009010">
    <property type="entry name" value="Asp_de-COase-like_dom_sf"/>
</dbReference>
<gene>
    <name evidence="15" type="ORF">Tchl_2559</name>
</gene>
<dbReference type="Gene3D" id="3.40.50.12440">
    <property type="match status" value="1"/>
</dbReference>
<sequence>MSHFLDRLRFFDKVKDTFSNGHGIVTNEDRNWEDAYRNRWRHDKVVRSTHGVNCTGGCSWKIFVKNGLVSFEMQQTDYPRTREDLPNHEPRGCQRGASFSWYLYSPHRIKHPMIRGRLLDLYRAERKAGRDPVEAWEAIQKDPAKRDKYVHVRGLGGFVRTSWDEVTEIVAAANVYTIKKWGPDRIYGFSPIPAMSMISYAAGARYLSLIGGACGSFYDWYCDLPAASPQVWGEQTDVPEAADWYNSTYLIITGANLPMTRTPDAHFATEVRYKGAKIVSMAPDYAEYVKFADLWMPVKQGTDAAAFLAMGHVALKEFYINKQDPYFQEYARKYTDLPMQVVLRKHGEGYVSDRNLRASDFDGSLGEANNPEWKTIVFDKKSGRYIAPNGSIGFRWGEEGKWNLLEKAGAEQGETEAELSCIDSRDEVVSVGFPHFVPGEKELLYRNVPVRRLKLASGEEVFVTSVFDMQIAQYGIDRGLGGGNVAKSYDDASVAYTPAWAAKQTGVKAADLERTGREFADNASKTKGRSMVIMGAAINHWYHNDLAYRSIMNLLHMCGCVGQTGGGWAHYVGQEKLRPQAGWAPIAFALDWQRPPRHMNSTSYWYFHTDQWRYETINADELLSPAGPNRNKGSSLADYNVKAVRMGWLPSAPHFNRNPMELAAEAERAGASDEASVSKYVVDQLKSGKLDVAFADPDAEENWPRNLIVWRANLIGTSAKGHEYFLKHLLGAQNGVMQEGGAGNNCKEVKWHEHGPTGKLDLMVDINFRLNSTGAYSDIILPTATWYEKNDLNTTDMHPFIHPLGEAVTPGWESKSDWQIFRTLAKTFTGLAAKHLGTRKDIVALPMQHDSAQELATPMGVGKDWKHGECEPIPGKTMPLIKLVERDYSQIYNKYIALGPLMVKLGNNVKGIDWDTTQEYEELKKCNYPVQVEGVSKGMPSLEEDIYVCDSVMRMAPETNGEVAHKSWSALSKKTGIDHHHLYAGRHEDKITFRDIVAQPRKIITAPTWSGIESETVSYTAGYTNIHEHIPFRTLTGRAHFYQDHEWFLDFGEGFCAYKPPVDLKAHEMVPDSVKKKPHLTLSWITPHSKWGIHSSYQDNLRMLNLFRGGPYVWLSEDEAASIGIKDNDWVEAINGNGATVCRAVVSQRIPRGMAIMYHAQEKNVNVPGSNTTGKRGGILNSVTRVIVKPTNMVGGYAQLSYSFNYYGTVGCQRDEVVVIHKIEDQDIDWLERPLTPEREAQRNPVGIGKK</sequence>
<protein>
    <recommendedName>
        <fullName evidence="5">nitrate reductase (quinone)</fullName>
        <ecNumber evidence="5">1.7.5.1</ecNumber>
    </recommendedName>
</protein>
<dbReference type="KEGG" id="tcl:Tchl_2559"/>
<dbReference type="GO" id="GO:0005886">
    <property type="term" value="C:plasma membrane"/>
    <property type="evidence" value="ECO:0007669"/>
    <property type="project" value="UniProtKB-SubCell"/>
</dbReference>
<dbReference type="GO" id="GO:0046872">
    <property type="term" value="F:metal ion binding"/>
    <property type="evidence" value="ECO:0007669"/>
    <property type="project" value="UniProtKB-KW"/>
</dbReference>
<dbReference type="InterPro" id="IPR050123">
    <property type="entry name" value="Prok_molybdopt-oxidoreductase"/>
</dbReference>
<keyword evidence="12" id="KW-0411">Iron-sulfur</keyword>
<dbReference type="PANTHER" id="PTHR43105">
    <property type="entry name" value="RESPIRATORY NITRATE REDUCTASE"/>
    <property type="match status" value="1"/>
</dbReference>
<evidence type="ECO:0000256" key="14">
    <source>
        <dbReference type="ARBA" id="ARBA00048294"/>
    </source>
</evidence>
<evidence type="ECO:0000256" key="9">
    <source>
        <dbReference type="ARBA" id="ARBA00022723"/>
    </source>
</evidence>
<dbReference type="InterPro" id="IPR006657">
    <property type="entry name" value="MoPterin_dinucl-bd_dom"/>
</dbReference>
<accession>A0A1H5UX95</accession>
<dbReference type="InterPro" id="IPR006468">
    <property type="entry name" value="NarG"/>
</dbReference>
<keyword evidence="7" id="KW-0004">4Fe-4S</keyword>
<evidence type="ECO:0000256" key="13">
    <source>
        <dbReference type="ARBA" id="ARBA00023136"/>
    </source>
</evidence>
<dbReference type="RefSeq" id="WP_075148749.1">
    <property type="nucleotide sequence ID" value="NZ_CP018839.1"/>
</dbReference>
<comment type="cofactor">
    <cofactor evidence="2">
        <name>[4Fe-4S] cluster</name>
        <dbReference type="ChEBI" id="CHEBI:49883"/>
    </cofactor>
</comment>
<dbReference type="PANTHER" id="PTHR43105:SF2">
    <property type="entry name" value="RESPIRATORY NITRATE REDUCTASE 2 ALPHA CHAIN"/>
    <property type="match status" value="1"/>
</dbReference>
<reference evidence="15 16" key="1">
    <citation type="submission" date="2016-12" db="EMBL/GenBank/DDBJ databases">
        <title>Complete genome sequence of Thauera chlorobenzoica, a Betaproteobacterium degrading haloaromatics anaerobically to CO2 and halides.</title>
        <authorList>
            <person name="Goris T."/>
            <person name="Mergelsberg M."/>
            <person name="Boll M."/>
        </authorList>
    </citation>
    <scope>NUCLEOTIDE SEQUENCE [LARGE SCALE GENOMIC DNA]</scope>
    <source>
        <strain evidence="15 16">3CB1</strain>
    </source>
</reference>
<dbReference type="NCBIfam" id="TIGR01580">
    <property type="entry name" value="narG"/>
    <property type="match status" value="1"/>
</dbReference>
<dbReference type="CDD" id="cd02776">
    <property type="entry name" value="MopB_CT_Nitrate-R-NarG-like"/>
    <property type="match status" value="1"/>
</dbReference>
<dbReference type="GO" id="GO:0160182">
    <property type="term" value="F:nitrate reductase (quinone) activity"/>
    <property type="evidence" value="ECO:0007669"/>
    <property type="project" value="UniProtKB-EC"/>
</dbReference>
<evidence type="ECO:0000313" key="16">
    <source>
        <dbReference type="Proteomes" id="UP000185739"/>
    </source>
</evidence>
<dbReference type="GO" id="GO:0009325">
    <property type="term" value="C:nitrate reductase complex"/>
    <property type="evidence" value="ECO:0007669"/>
    <property type="project" value="InterPro"/>
</dbReference>
<dbReference type="InterPro" id="IPR027467">
    <property type="entry name" value="MopterinOxRdtase_cofactor_BS"/>
</dbReference>
<dbReference type="SUPFAM" id="SSF53706">
    <property type="entry name" value="Formate dehydrogenase/DMSO reductase, domains 1-3"/>
    <property type="match status" value="1"/>
</dbReference>
<name>A0A1H5UX95_9RHOO</name>
<dbReference type="GO" id="GO:0042126">
    <property type="term" value="P:nitrate metabolic process"/>
    <property type="evidence" value="ECO:0007669"/>
    <property type="project" value="InterPro"/>
</dbReference>
<dbReference type="InterPro" id="IPR006656">
    <property type="entry name" value="Mopterin_OxRdtase"/>
</dbReference>
<keyword evidence="6" id="KW-1003">Cell membrane</keyword>
<keyword evidence="13" id="KW-0472">Membrane</keyword>
<keyword evidence="8" id="KW-0500">Molybdenum</keyword>
<dbReference type="InterPro" id="IPR044906">
    <property type="entry name" value="Nitr_red_alph_N_sf"/>
</dbReference>
<dbReference type="SMART" id="SM00926">
    <property type="entry name" value="Molybdop_Fe4S4"/>
    <property type="match status" value="1"/>
</dbReference>
<dbReference type="InterPro" id="IPR028189">
    <property type="entry name" value="Nitr_red_alph_N"/>
</dbReference>
<comment type="similarity">
    <text evidence="4">Belongs to the prokaryotic molybdopterin-containing oxidoreductase family.</text>
</comment>
<keyword evidence="10 15" id="KW-0560">Oxidoreductase</keyword>
<evidence type="ECO:0000256" key="1">
    <source>
        <dbReference type="ARBA" id="ARBA00001942"/>
    </source>
</evidence>
<comment type="cofactor">
    <cofactor evidence="1">
        <name>Mo-bis(molybdopterin guanine dinucleotide)</name>
        <dbReference type="ChEBI" id="CHEBI:60539"/>
    </cofactor>
</comment>
<dbReference type="PROSITE" id="PS00551">
    <property type="entry name" value="MOLYBDOPTERIN_PROK_1"/>
    <property type="match status" value="1"/>
</dbReference>
<dbReference type="Pfam" id="PF14710">
    <property type="entry name" value="Nitr_red_alph_N"/>
    <property type="match status" value="1"/>
</dbReference>
<keyword evidence="16" id="KW-1185">Reference proteome</keyword>
<evidence type="ECO:0000256" key="5">
    <source>
        <dbReference type="ARBA" id="ARBA00012500"/>
    </source>
</evidence>
<evidence type="ECO:0000256" key="2">
    <source>
        <dbReference type="ARBA" id="ARBA00001966"/>
    </source>
</evidence>
<dbReference type="InterPro" id="IPR006963">
    <property type="entry name" value="Mopterin_OxRdtase_4Fe-4S_dom"/>
</dbReference>
<dbReference type="SUPFAM" id="SSF50692">
    <property type="entry name" value="ADC-like"/>
    <property type="match status" value="1"/>
</dbReference>
<evidence type="ECO:0000256" key="4">
    <source>
        <dbReference type="ARBA" id="ARBA00010312"/>
    </source>
</evidence>
<evidence type="ECO:0000256" key="11">
    <source>
        <dbReference type="ARBA" id="ARBA00023004"/>
    </source>
</evidence>
<dbReference type="AlphaFoldDB" id="A0A1H5UX95"/>
<dbReference type="CDD" id="cd02750">
    <property type="entry name" value="MopB_Nitrate-R-NarG-like"/>
    <property type="match status" value="1"/>
</dbReference>
<evidence type="ECO:0000256" key="10">
    <source>
        <dbReference type="ARBA" id="ARBA00023002"/>
    </source>
</evidence>
<dbReference type="GO" id="GO:0045333">
    <property type="term" value="P:cellular respiration"/>
    <property type="evidence" value="ECO:0007669"/>
    <property type="project" value="UniProtKB-ARBA"/>
</dbReference>
<evidence type="ECO:0000256" key="3">
    <source>
        <dbReference type="ARBA" id="ARBA00004202"/>
    </source>
</evidence>
<dbReference type="Gene3D" id="4.10.1200.10">
    <property type="entry name" value="nitrate reductase tail"/>
    <property type="match status" value="1"/>
</dbReference>
<dbReference type="PROSITE" id="PS51669">
    <property type="entry name" value="4FE4S_MOW_BIS_MGD"/>
    <property type="match status" value="1"/>
</dbReference>
<evidence type="ECO:0000256" key="6">
    <source>
        <dbReference type="ARBA" id="ARBA00022475"/>
    </source>
</evidence>
<evidence type="ECO:0000256" key="7">
    <source>
        <dbReference type="ARBA" id="ARBA00022485"/>
    </source>
</evidence>
<dbReference type="InterPro" id="IPR037943">
    <property type="entry name" value="MopB_CT_Nitrate-R-NarG-like"/>
</dbReference>
<dbReference type="STRING" id="96773.Tchl_2559"/>
<dbReference type="OrthoDB" id="9759518at2"/>
<proteinExistence type="inferred from homology"/>
<dbReference type="Pfam" id="PF00384">
    <property type="entry name" value="Molybdopterin"/>
    <property type="match status" value="1"/>
</dbReference>
<evidence type="ECO:0000313" key="15">
    <source>
        <dbReference type="EMBL" id="APR05385.1"/>
    </source>
</evidence>
<evidence type="ECO:0000256" key="8">
    <source>
        <dbReference type="ARBA" id="ARBA00022505"/>
    </source>
</evidence>
<dbReference type="EC" id="1.7.5.1" evidence="5"/>
<evidence type="ECO:0000256" key="12">
    <source>
        <dbReference type="ARBA" id="ARBA00023014"/>
    </source>
</evidence>
<comment type="subcellular location">
    <subcellularLocation>
        <location evidence="3">Cell membrane</location>
        <topology evidence="3">Peripheral membrane protein</topology>
    </subcellularLocation>
</comment>
<organism evidence="15 16">
    <name type="scientific">Thauera chlorobenzoica</name>
    <dbReference type="NCBI Taxonomy" id="96773"/>
    <lineage>
        <taxon>Bacteria</taxon>
        <taxon>Pseudomonadati</taxon>
        <taxon>Pseudomonadota</taxon>
        <taxon>Betaproteobacteria</taxon>
        <taxon>Rhodocyclales</taxon>
        <taxon>Zoogloeaceae</taxon>
        <taxon>Thauera</taxon>
    </lineage>
</organism>
<comment type="catalytic activity">
    <reaction evidence="14">
        <text>nitrate + a quinol = a quinone + nitrite + H2O</text>
        <dbReference type="Rhea" id="RHEA:56144"/>
        <dbReference type="ChEBI" id="CHEBI:15377"/>
        <dbReference type="ChEBI" id="CHEBI:16301"/>
        <dbReference type="ChEBI" id="CHEBI:17632"/>
        <dbReference type="ChEBI" id="CHEBI:24646"/>
        <dbReference type="ChEBI" id="CHEBI:132124"/>
        <dbReference type="EC" id="1.7.5.1"/>
    </reaction>
</comment>
<dbReference type="GO" id="GO:0051539">
    <property type="term" value="F:4 iron, 4 sulfur cluster binding"/>
    <property type="evidence" value="ECO:0007669"/>
    <property type="project" value="UniProtKB-KW"/>
</dbReference>
<keyword evidence="11" id="KW-0408">Iron</keyword>
<dbReference type="GO" id="GO:0043546">
    <property type="term" value="F:molybdopterin cofactor binding"/>
    <property type="evidence" value="ECO:0007669"/>
    <property type="project" value="InterPro"/>
</dbReference>
<dbReference type="Pfam" id="PF01568">
    <property type="entry name" value="Molydop_binding"/>
    <property type="match status" value="1"/>
</dbReference>
<keyword evidence="9" id="KW-0479">Metal-binding</keyword>
<dbReference type="Proteomes" id="UP000185739">
    <property type="component" value="Chromosome"/>
</dbReference>